<protein>
    <submittedName>
        <fullName evidence="1">Uncharacterized protein</fullName>
    </submittedName>
</protein>
<proteinExistence type="predicted"/>
<dbReference type="EMBL" id="UNSH01000010">
    <property type="protein sequence ID" value="SZF00410.1"/>
    <property type="molecule type" value="Genomic_DNA"/>
</dbReference>
<evidence type="ECO:0000313" key="1">
    <source>
        <dbReference type="EMBL" id="SZF00410.1"/>
    </source>
</evidence>
<name>A0A383UM22_BLUHO</name>
<evidence type="ECO:0000313" key="2">
    <source>
        <dbReference type="Proteomes" id="UP000275772"/>
    </source>
</evidence>
<accession>A0A383UM22</accession>
<reference evidence="1 2" key="1">
    <citation type="submission" date="2017-11" db="EMBL/GenBank/DDBJ databases">
        <authorList>
            <person name="Kracher B."/>
        </authorList>
    </citation>
    <scope>NUCLEOTIDE SEQUENCE [LARGE SCALE GENOMIC DNA]</scope>
    <source>
        <strain evidence="1 2">RACE1</strain>
    </source>
</reference>
<dbReference type="VEuPathDB" id="FungiDB:BLGHR1_11147"/>
<sequence>MALNLAPIGALTRSFDSVADGAKFECPTGTTFGAKQIVELRDHVLSNRGLDCVINLNESGQTFLYYNFKRKTYNLTRYSYTIKVSVAEEWAMVLEERNGFINHCDLQLEPNPQSN</sequence>
<dbReference type="Proteomes" id="UP000275772">
    <property type="component" value="Unassembled WGS sequence"/>
</dbReference>
<dbReference type="AlphaFoldDB" id="A0A383UM22"/>
<gene>
    <name evidence="1" type="ORF">BLGHR1_11147</name>
</gene>
<organism evidence="1 2">
    <name type="scientific">Blumeria hordei</name>
    <name type="common">Barley powdery mildew</name>
    <name type="synonym">Blumeria graminis f. sp. hordei</name>
    <dbReference type="NCBI Taxonomy" id="2867405"/>
    <lineage>
        <taxon>Eukaryota</taxon>
        <taxon>Fungi</taxon>
        <taxon>Dikarya</taxon>
        <taxon>Ascomycota</taxon>
        <taxon>Pezizomycotina</taxon>
        <taxon>Leotiomycetes</taxon>
        <taxon>Erysiphales</taxon>
        <taxon>Erysiphaceae</taxon>
        <taxon>Blumeria</taxon>
    </lineage>
</organism>